<proteinExistence type="predicted"/>
<evidence type="ECO:0000256" key="2">
    <source>
        <dbReference type="ARBA" id="ARBA00023082"/>
    </source>
</evidence>
<organism evidence="7 8">
    <name type="scientific">Nocardioides hwasunensis</name>
    <dbReference type="NCBI Taxonomy" id="397258"/>
    <lineage>
        <taxon>Bacteria</taxon>
        <taxon>Bacillati</taxon>
        <taxon>Actinomycetota</taxon>
        <taxon>Actinomycetes</taxon>
        <taxon>Propionibacteriales</taxon>
        <taxon>Nocardioidaceae</taxon>
        <taxon>Nocardioides</taxon>
    </lineage>
</organism>
<feature type="region of interest" description="Disordered" evidence="5">
    <location>
        <begin position="100"/>
        <end position="159"/>
    </location>
</feature>
<dbReference type="PANTHER" id="PTHR43133">
    <property type="entry name" value="RNA POLYMERASE ECF-TYPE SIGMA FACTO"/>
    <property type="match status" value="1"/>
</dbReference>
<keyword evidence="2" id="KW-0731">Sigma factor</keyword>
<dbReference type="PANTHER" id="PTHR43133:SF50">
    <property type="entry name" value="ECF RNA POLYMERASE SIGMA FACTOR SIGM"/>
    <property type="match status" value="1"/>
</dbReference>
<dbReference type="EMBL" id="JACXYY010000002">
    <property type="protein sequence ID" value="MBD3914166.1"/>
    <property type="molecule type" value="Genomic_DNA"/>
</dbReference>
<feature type="compositionally biased region" description="Basic and acidic residues" evidence="5">
    <location>
        <begin position="127"/>
        <end position="137"/>
    </location>
</feature>
<name>A0ABR8MGF0_9ACTN</name>
<evidence type="ECO:0000313" key="7">
    <source>
        <dbReference type="EMBL" id="MBD3914166.1"/>
    </source>
</evidence>
<protein>
    <recommendedName>
        <fullName evidence="6">RNA polymerase sigma-70 region 2 domain-containing protein</fullName>
    </recommendedName>
</protein>
<evidence type="ECO:0000256" key="3">
    <source>
        <dbReference type="ARBA" id="ARBA00023125"/>
    </source>
</evidence>
<dbReference type="InterPro" id="IPR007627">
    <property type="entry name" value="RNA_pol_sigma70_r2"/>
</dbReference>
<dbReference type="Pfam" id="PF04542">
    <property type="entry name" value="Sigma70_r2"/>
    <property type="match status" value="1"/>
</dbReference>
<evidence type="ECO:0000256" key="5">
    <source>
        <dbReference type="SAM" id="MobiDB-lite"/>
    </source>
</evidence>
<evidence type="ECO:0000313" key="8">
    <source>
        <dbReference type="Proteomes" id="UP000649289"/>
    </source>
</evidence>
<reference evidence="7 8" key="1">
    <citation type="submission" date="2020-09" db="EMBL/GenBank/DDBJ databases">
        <title>novel species in genus Nocardioides.</title>
        <authorList>
            <person name="Zhang G."/>
        </authorList>
    </citation>
    <scope>NUCLEOTIDE SEQUENCE [LARGE SCALE GENOMIC DNA]</scope>
    <source>
        <strain evidence="7 8">19197</strain>
    </source>
</reference>
<dbReference type="Gene3D" id="1.10.1740.10">
    <property type="match status" value="1"/>
</dbReference>
<dbReference type="Proteomes" id="UP000649289">
    <property type="component" value="Unassembled WGS sequence"/>
</dbReference>
<dbReference type="InterPro" id="IPR039425">
    <property type="entry name" value="RNA_pol_sigma-70-like"/>
</dbReference>
<keyword evidence="8" id="KW-1185">Reference proteome</keyword>
<feature type="compositionally biased region" description="Basic residues" evidence="5">
    <location>
        <begin position="104"/>
        <end position="119"/>
    </location>
</feature>
<feature type="domain" description="RNA polymerase sigma-70 region 2" evidence="6">
    <location>
        <begin position="14"/>
        <end position="79"/>
    </location>
</feature>
<comment type="caution">
    <text evidence="7">The sequence shown here is derived from an EMBL/GenBank/DDBJ whole genome shotgun (WGS) entry which is preliminary data.</text>
</comment>
<keyword evidence="3" id="KW-0238">DNA-binding</keyword>
<evidence type="ECO:0000256" key="1">
    <source>
        <dbReference type="ARBA" id="ARBA00023015"/>
    </source>
</evidence>
<dbReference type="InterPro" id="IPR013325">
    <property type="entry name" value="RNA_pol_sigma_r2"/>
</dbReference>
<accession>A0ABR8MGF0</accession>
<dbReference type="RefSeq" id="WP_191198492.1">
    <property type="nucleotide sequence ID" value="NZ_BAAAPA010000003.1"/>
</dbReference>
<evidence type="ECO:0000259" key="6">
    <source>
        <dbReference type="Pfam" id="PF04542"/>
    </source>
</evidence>
<evidence type="ECO:0000256" key="4">
    <source>
        <dbReference type="ARBA" id="ARBA00023163"/>
    </source>
</evidence>
<sequence>MPRASTVDRVQEVYATSYRRLVGQLTGVTGDPVEAEDAVMEAFARAVNSSRSFLAADNPEAWLRTVAVNVTRTRWRRSRFFRDVSHRLVAEEAYADLPDDRLGTRGRRRRRRDRVRGRARPLGQPVDRADGQHEPAHRRVRTRSPDDGGALGGRRDVVHLGLPVPQERLDGVGKSRIHLGRAVPVLDQARERRTGGPGRSRW</sequence>
<keyword evidence="4" id="KW-0804">Transcription</keyword>
<gene>
    <name evidence="7" type="ORF">IEZ25_06025</name>
</gene>
<keyword evidence="1" id="KW-0805">Transcription regulation</keyword>
<dbReference type="SUPFAM" id="SSF88946">
    <property type="entry name" value="Sigma2 domain of RNA polymerase sigma factors"/>
    <property type="match status" value="1"/>
</dbReference>